<evidence type="ECO:0000313" key="10">
    <source>
        <dbReference type="EMBL" id="ADZ92920.1"/>
    </source>
</evidence>
<keyword evidence="6 9" id="KW-1133">Transmembrane helix</keyword>
<dbReference type="Pfam" id="PF02653">
    <property type="entry name" value="BPD_transp_2"/>
    <property type="match status" value="1"/>
</dbReference>
<dbReference type="PANTHER" id="PTHR11795">
    <property type="entry name" value="BRANCHED-CHAIN AMINO ACID TRANSPORT SYSTEM PERMEASE PROTEIN LIVH"/>
    <property type="match status" value="1"/>
</dbReference>
<evidence type="ECO:0000313" key="11">
    <source>
        <dbReference type="Proteomes" id="UP000001062"/>
    </source>
</evidence>
<feature type="transmembrane region" description="Helical" evidence="9">
    <location>
        <begin position="89"/>
        <end position="111"/>
    </location>
</feature>
<gene>
    <name evidence="10" type="ordered locus">Marme_3710</name>
</gene>
<keyword evidence="7 9" id="KW-0472">Membrane</keyword>
<evidence type="ECO:0000256" key="5">
    <source>
        <dbReference type="ARBA" id="ARBA00022970"/>
    </source>
</evidence>
<dbReference type="EMBL" id="CP002583">
    <property type="protein sequence ID" value="ADZ92920.1"/>
    <property type="molecule type" value="Genomic_DNA"/>
</dbReference>
<feature type="transmembrane region" description="Helical" evidence="9">
    <location>
        <begin position="12"/>
        <end position="32"/>
    </location>
</feature>
<keyword evidence="2" id="KW-0813">Transport</keyword>
<feature type="transmembrane region" description="Helical" evidence="9">
    <location>
        <begin position="196"/>
        <end position="217"/>
    </location>
</feature>
<proteinExistence type="inferred from homology"/>
<feature type="transmembrane region" description="Helical" evidence="9">
    <location>
        <begin position="141"/>
        <end position="160"/>
    </location>
</feature>
<feature type="transmembrane region" description="Helical" evidence="9">
    <location>
        <begin position="223"/>
        <end position="250"/>
    </location>
</feature>
<accession>F2JW32</accession>
<evidence type="ECO:0000256" key="1">
    <source>
        <dbReference type="ARBA" id="ARBA00004429"/>
    </source>
</evidence>
<dbReference type="eggNOG" id="COG0559">
    <property type="taxonomic scope" value="Bacteria"/>
</dbReference>
<dbReference type="HOGENOM" id="CLU_039929_1_1_6"/>
<dbReference type="GO" id="GO:0005886">
    <property type="term" value="C:plasma membrane"/>
    <property type="evidence" value="ECO:0007669"/>
    <property type="project" value="UniProtKB-SubCell"/>
</dbReference>
<evidence type="ECO:0000256" key="9">
    <source>
        <dbReference type="SAM" id="Phobius"/>
    </source>
</evidence>
<dbReference type="CDD" id="cd06582">
    <property type="entry name" value="TM_PBP1_LivH_like"/>
    <property type="match status" value="1"/>
</dbReference>
<dbReference type="PANTHER" id="PTHR11795:SF445">
    <property type="entry name" value="AMINO ACID ABC TRANSPORTER PERMEASE PROTEIN"/>
    <property type="match status" value="1"/>
</dbReference>
<dbReference type="RefSeq" id="WP_013662822.1">
    <property type="nucleotide sequence ID" value="NC_015276.1"/>
</dbReference>
<keyword evidence="5" id="KW-0029">Amino-acid transport</keyword>
<evidence type="ECO:0000256" key="2">
    <source>
        <dbReference type="ARBA" id="ARBA00022448"/>
    </source>
</evidence>
<comment type="similarity">
    <text evidence="8">Belongs to the binding-protein-dependent transport system permease family. LivHM subfamily.</text>
</comment>
<evidence type="ECO:0000256" key="8">
    <source>
        <dbReference type="ARBA" id="ARBA00037998"/>
    </source>
</evidence>
<evidence type="ECO:0000256" key="3">
    <source>
        <dbReference type="ARBA" id="ARBA00022475"/>
    </source>
</evidence>
<name>F2JW32_MARM1</name>
<feature type="transmembrane region" description="Helical" evidence="9">
    <location>
        <begin position="60"/>
        <end position="77"/>
    </location>
</feature>
<keyword evidence="11" id="KW-1185">Reference proteome</keyword>
<dbReference type="STRING" id="717774.Marme_3710"/>
<dbReference type="AlphaFoldDB" id="F2JW32"/>
<protein>
    <submittedName>
        <fullName evidence="10">ABC-type transporter, integral membrane subunit</fullName>
    </submittedName>
</protein>
<dbReference type="KEGG" id="mme:Marme_3710"/>
<dbReference type="GO" id="GO:0022857">
    <property type="term" value="F:transmembrane transporter activity"/>
    <property type="evidence" value="ECO:0007669"/>
    <property type="project" value="InterPro"/>
</dbReference>
<organism evidence="10 11">
    <name type="scientific">Marinomonas mediterranea (strain ATCC 700492 / JCM 21426 / NBRC 103028 / MMB-1)</name>
    <dbReference type="NCBI Taxonomy" id="717774"/>
    <lineage>
        <taxon>Bacteria</taxon>
        <taxon>Pseudomonadati</taxon>
        <taxon>Pseudomonadota</taxon>
        <taxon>Gammaproteobacteria</taxon>
        <taxon>Oceanospirillales</taxon>
        <taxon>Oceanospirillaceae</taxon>
        <taxon>Marinomonas</taxon>
    </lineage>
</organism>
<dbReference type="Proteomes" id="UP000001062">
    <property type="component" value="Chromosome"/>
</dbReference>
<sequence>MLDALLQGTLLGGYYAILAAGLSLMFGVARFINLAHGDNAILGAFIVLLGVEYFNMSPWFAMIGAIPIMYVLGWLTQKYVFDRTQRGGFLLPLLTTFGLAAVIQNGLFAGFGSDIRSLADYIGDLSWDSWDLTDEISVGKLPVIVFVIAVVTLVGLQIVLSLSRFGRAVRATALDPEAAQLCGIDSAEVYRKITGIAFVLSAIAGVMLAMRASIAPYSGPAQLIFAFEAVVIGGIGSLWGTLLGGIALGVAQSVGAFFDPQWFQLAGHSLFLLVLGVRFLNQKALHVGGWRAYLSSFSSDKRTAEKNITPVKERGASQ</sequence>
<dbReference type="InterPro" id="IPR001851">
    <property type="entry name" value="ABC_transp_permease"/>
</dbReference>
<dbReference type="InterPro" id="IPR052157">
    <property type="entry name" value="BCAA_transport_permease"/>
</dbReference>
<keyword evidence="4 9" id="KW-0812">Transmembrane</keyword>
<dbReference type="GO" id="GO:0006865">
    <property type="term" value="P:amino acid transport"/>
    <property type="evidence" value="ECO:0007669"/>
    <property type="project" value="UniProtKB-KW"/>
</dbReference>
<dbReference type="PATRIC" id="fig|717774.3.peg.3824"/>
<evidence type="ECO:0000256" key="4">
    <source>
        <dbReference type="ARBA" id="ARBA00022692"/>
    </source>
</evidence>
<reference evidence="10 11" key="1">
    <citation type="journal article" date="2012" name="Stand. Genomic Sci.">
        <title>Complete genome sequence of the melanogenic marine bacterium Marinomonas mediterranea type strain (MMB-1(T)).</title>
        <authorList>
            <person name="Lucas-Elio P."/>
            <person name="Goodwin L."/>
            <person name="Woyke T."/>
            <person name="Pitluck S."/>
            <person name="Nolan M."/>
            <person name="Kyrpides N.C."/>
            <person name="Detter J.C."/>
            <person name="Copeland A."/>
            <person name="Teshima H."/>
            <person name="Bruce D."/>
            <person name="Detter C."/>
            <person name="Tapia R."/>
            <person name="Han S."/>
            <person name="Land M.L."/>
            <person name="Ivanova N."/>
            <person name="Mikhailova N."/>
            <person name="Johnston A.W."/>
            <person name="Sanchez-Amat A."/>
        </authorList>
    </citation>
    <scope>NUCLEOTIDE SEQUENCE [LARGE SCALE GENOMIC DNA]</scope>
    <source>
        <strain evidence="11">ATCC 700492 / JCM 21426 / NBRC 103028 / MMB-1</strain>
    </source>
</reference>
<evidence type="ECO:0000256" key="6">
    <source>
        <dbReference type="ARBA" id="ARBA00022989"/>
    </source>
</evidence>
<evidence type="ECO:0000256" key="7">
    <source>
        <dbReference type="ARBA" id="ARBA00023136"/>
    </source>
</evidence>
<keyword evidence="3" id="KW-1003">Cell membrane</keyword>
<comment type="subcellular location">
    <subcellularLocation>
        <location evidence="1">Cell inner membrane</location>
        <topology evidence="1">Multi-pass membrane protein</topology>
    </subcellularLocation>
</comment>